<keyword evidence="5 9" id="KW-1133">Transmembrane helix</keyword>
<feature type="domain" description="Putative ionotropic receptor ligand binding" evidence="12">
    <location>
        <begin position="94"/>
        <end position="234"/>
    </location>
</feature>
<keyword evidence="10" id="KW-0732">Signal</keyword>
<dbReference type="Pfam" id="PF24061">
    <property type="entry name" value="LBD_receptor"/>
    <property type="match status" value="1"/>
</dbReference>
<proteinExistence type="inferred from homology"/>
<evidence type="ECO:0000256" key="1">
    <source>
        <dbReference type="ARBA" id="ARBA00004651"/>
    </source>
</evidence>
<keyword evidence="14" id="KW-1185">Reference proteome</keyword>
<dbReference type="FunCoup" id="A0A6L2P8K0">
    <property type="interactions" value="11"/>
</dbReference>
<evidence type="ECO:0000256" key="5">
    <source>
        <dbReference type="ARBA" id="ARBA00022989"/>
    </source>
</evidence>
<comment type="subcellular location">
    <subcellularLocation>
        <location evidence="1">Cell membrane</location>
        <topology evidence="1">Multi-pass membrane protein</topology>
    </subcellularLocation>
</comment>
<keyword evidence="6 9" id="KW-0472">Membrane</keyword>
<dbReference type="InterPro" id="IPR052192">
    <property type="entry name" value="Insect_Ionotropic_Sensory_Rcpt"/>
</dbReference>
<dbReference type="InterPro" id="IPR001320">
    <property type="entry name" value="Iontro_rcpt_C"/>
</dbReference>
<dbReference type="Gene3D" id="3.40.190.10">
    <property type="entry name" value="Periplasmic binding protein-like II"/>
    <property type="match status" value="1"/>
</dbReference>
<evidence type="ECO:0000313" key="14">
    <source>
        <dbReference type="Proteomes" id="UP000502823"/>
    </source>
</evidence>
<feature type="domain" description="Ionotropic glutamate receptor C-terminal" evidence="11">
    <location>
        <begin position="392"/>
        <end position="621"/>
    </location>
</feature>
<dbReference type="EMBL" id="BLKM01009892">
    <property type="protein sequence ID" value="GFG28593.1"/>
    <property type="molecule type" value="Genomic_DNA"/>
</dbReference>
<keyword evidence="7" id="KW-0675">Receptor</keyword>
<evidence type="ECO:0000256" key="9">
    <source>
        <dbReference type="SAM" id="Phobius"/>
    </source>
</evidence>
<feature type="chain" id="PRO_5026780544" evidence="10">
    <location>
        <begin position="37"/>
        <end position="677"/>
    </location>
</feature>
<dbReference type="GO" id="GO:0050906">
    <property type="term" value="P:detection of stimulus involved in sensory perception"/>
    <property type="evidence" value="ECO:0007669"/>
    <property type="project" value="UniProtKB-ARBA"/>
</dbReference>
<sequence>MNHPEITISSCYVRNVFMKALSVSVLLSLLVTIAEGNSHNLVQCSQNIALRYFTARTVVVSHSNFITRNKSHYDHCHVRSLKLAAVKDAKPSCLQEDTRKLLMKAIYQTEKWPLLVLEAQNETPKLQNTPIKHGSYMLLVQEDESAVEEVKFQMQKLKTNIGWNPRAKYIVMILQTVITPNNTLAKDILSELWHSKVVNAVVLRQTSVSKLNIYTSFPYHPRGRCGDIRDVVLLDSCITKKERKCHFLHSTSLFPEKIPRDLYGCPFIVSTFEYEPFMMKRKEVSTVDYEDGLDRRLIRVIGQTLNTTMVMRPPPQDGSRWGFLLENGTWVGVTAEIMHGYSDLALVGWFYRCHIINEIECSFPYLIDEARWYVPCAQPYPRWMSLTRVFKNSLWLGFLTAYVTVALVMWQVVKISNRISTKPTENQSYTSLVKCLLNFWAIILEESASNNPPHVAVIRGIFLMWVLYCWAVNTVYQTYLTSFLIDPGLQHQLSSEEEILRSGIAYGIPTTMVSILPGLSDNRYRHKLRCDDVEICQHRLATKADLALFFTKYNNEYMAALKYMDGDGKPLVCQFDGSYYRQYVVIPVPKGNPMLDAYNNVIRLVHQAGLIEKWWKDLKYTATLSSAKDFNLPVGEYIKLTLAHLQSAFYFLFLGYGMSIMSFLSEVLCRHKLIVPK</sequence>
<evidence type="ECO:0000256" key="7">
    <source>
        <dbReference type="ARBA" id="ARBA00023170"/>
    </source>
</evidence>
<accession>A0A6L2P8K0</accession>
<evidence type="ECO:0000256" key="8">
    <source>
        <dbReference type="ARBA" id="ARBA00023180"/>
    </source>
</evidence>
<feature type="transmembrane region" description="Helical" evidence="9">
    <location>
        <begin position="394"/>
        <end position="413"/>
    </location>
</feature>
<evidence type="ECO:0000259" key="12">
    <source>
        <dbReference type="Pfam" id="PF24061"/>
    </source>
</evidence>
<dbReference type="GO" id="GO:0005886">
    <property type="term" value="C:plasma membrane"/>
    <property type="evidence" value="ECO:0007669"/>
    <property type="project" value="UniProtKB-SubCell"/>
</dbReference>
<protein>
    <submittedName>
        <fullName evidence="13">Uncharacterized protein</fullName>
    </submittedName>
</protein>
<feature type="signal peptide" evidence="10">
    <location>
        <begin position="1"/>
        <end position="36"/>
    </location>
</feature>
<dbReference type="SUPFAM" id="SSF53850">
    <property type="entry name" value="Periplasmic binding protein-like II"/>
    <property type="match status" value="1"/>
</dbReference>
<dbReference type="Pfam" id="PF00060">
    <property type="entry name" value="Lig_chan"/>
    <property type="match status" value="1"/>
</dbReference>
<evidence type="ECO:0000256" key="3">
    <source>
        <dbReference type="ARBA" id="ARBA00022475"/>
    </source>
</evidence>
<keyword evidence="4 9" id="KW-0812">Transmembrane</keyword>
<evidence type="ECO:0000313" key="13">
    <source>
        <dbReference type="EMBL" id="GFG28593.1"/>
    </source>
</evidence>
<evidence type="ECO:0000256" key="6">
    <source>
        <dbReference type="ARBA" id="ARBA00023136"/>
    </source>
</evidence>
<gene>
    <name evidence="13" type="ORF">Cfor_05645</name>
</gene>
<evidence type="ECO:0000256" key="4">
    <source>
        <dbReference type="ARBA" id="ARBA00022692"/>
    </source>
</evidence>
<dbReference type="Gene3D" id="1.10.287.70">
    <property type="match status" value="1"/>
</dbReference>
<dbReference type="OrthoDB" id="6430908at2759"/>
<reference evidence="14" key="1">
    <citation type="submission" date="2020-01" db="EMBL/GenBank/DDBJ databases">
        <title>Draft genome sequence of the Termite Coptotermes fromosanus.</title>
        <authorList>
            <person name="Itakura S."/>
            <person name="Yosikawa Y."/>
            <person name="Umezawa K."/>
        </authorList>
    </citation>
    <scope>NUCLEOTIDE SEQUENCE [LARGE SCALE GENOMIC DNA]</scope>
</reference>
<dbReference type="PANTHER" id="PTHR42643">
    <property type="entry name" value="IONOTROPIC RECEPTOR 20A-RELATED"/>
    <property type="match status" value="1"/>
</dbReference>
<evidence type="ECO:0000256" key="10">
    <source>
        <dbReference type="SAM" id="SignalP"/>
    </source>
</evidence>
<evidence type="ECO:0000256" key="2">
    <source>
        <dbReference type="ARBA" id="ARBA00008685"/>
    </source>
</evidence>
<comment type="similarity">
    <text evidence="2">Belongs to the glutamate-gated ion channel (TC 1.A.10.1) family.</text>
</comment>
<evidence type="ECO:0000259" key="11">
    <source>
        <dbReference type="Pfam" id="PF00060"/>
    </source>
</evidence>
<dbReference type="InParanoid" id="A0A6L2P8K0"/>
<keyword evidence="8" id="KW-0325">Glycoprotein</keyword>
<feature type="transmembrane region" description="Helical" evidence="9">
    <location>
        <begin position="499"/>
        <end position="519"/>
    </location>
</feature>
<dbReference type="AlphaFoldDB" id="A0A6L2P8K0"/>
<comment type="caution">
    <text evidence="13">The sequence shown here is derived from an EMBL/GenBank/DDBJ whole genome shotgun (WGS) entry which is preliminary data.</text>
</comment>
<organism evidence="13 14">
    <name type="scientific">Coptotermes formosanus</name>
    <name type="common">Formosan subterranean termite</name>
    <dbReference type="NCBI Taxonomy" id="36987"/>
    <lineage>
        <taxon>Eukaryota</taxon>
        <taxon>Metazoa</taxon>
        <taxon>Ecdysozoa</taxon>
        <taxon>Arthropoda</taxon>
        <taxon>Hexapoda</taxon>
        <taxon>Insecta</taxon>
        <taxon>Pterygota</taxon>
        <taxon>Neoptera</taxon>
        <taxon>Polyneoptera</taxon>
        <taxon>Dictyoptera</taxon>
        <taxon>Blattodea</taxon>
        <taxon>Blattoidea</taxon>
        <taxon>Termitoidae</taxon>
        <taxon>Rhinotermitidae</taxon>
        <taxon>Coptotermes</taxon>
    </lineage>
</organism>
<dbReference type="InterPro" id="IPR056198">
    <property type="entry name" value="LBD_receptor"/>
</dbReference>
<dbReference type="GO" id="GO:0015276">
    <property type="term" value="F:ligand-gated monoatomic ion channel activity"/>
    <property type="evidence" value="ECO:0007669"/>
    <property type="project" value="InterPro"/>
</dbReference>
<keyword evidence="3" id="KW-1003">Cell membrane</keyword>
<feature type="transmembrane region" description="Helical" evidence="9">
    <location>
        <begin position="648"/>
        <end position="668"/>
    </location>
</feature>
<dbReference type="Proteomes" id="UP000502823">
    <property type="component" value="Unassembled WGS sequence"/>
</dbReference>
<dbReference type="PANTHER" id="PTHR42643:SF24">
    <property type="entry name" value="IONOTROPIC RECEPTOR 60A"/>
    <property type="match status" value="1"/>
</dbReference>
<name>A0A6L2P8K0_COPFO</name>
<feature type="transmembrane region" description="Helical" evidence="9">
    <location>
        <begin position="456"/>
        <end position="479"/>
    </location>
</feature>